<dbReference type="EMBL" id="LBMM01031636">
    <property type="protein sequence ID" value="KMQ81788.1"/>
    <property type="molecule type" value="Genomic_DNA"/>
</dbReference>
<keyword evidence="5" id="KW-1185">Reference proteome</keyword>
<keyword evidence="1" id="KW-0862">Zinc</keyword>
<evidence type="ECO:0000313" key="5">
    <source>
        <dbReference type="Proteomes" id="UP000036403"/>
    </source>
</evidence>
<evidence type="ECO:0000259" key="3">
    <source>
        <dbReference type="PROSITE" id="PS50158"/>
    </source>
</evidence>
<dbReference type="AlphaFoldDB" id="A0A0J7JU32"/>
<feature type="region of interest" description="Disordered" evidence="2">
    <location>
        <begin position="200"/>
        <end position="225"/>
    </location>
</feature>
<feature type="compositionally biased region" description="Low complexity" evidence="2">
    <location>
        <begin position="206"/>
        <end position="216"/>
    </location>
</feature>
<feature type="domain" description="CCHC-type" evidence="3">
    <location>
        <begin position="168"/>
        <end position="183"/>
    </location>
</feature>
<dbReference type="SUPFAM" id="SSF57756">
    <property type="entry name" value="Retrovirus zinc finger-like domains"/>
    <property type="match status" value="1"/>
</dbReference>
<dbReference type="PANTHER" id="PTHR33223:SF6">
    <property type="entry name" value="CCHC-TYPE DOMAIN-CONTAINING PROTEIN"/>
    <property type="match status" value="1"/>
</dbReference>
<dbReference type="Proteomes" id="UP000036403">
    <property type="component" value="Unassembled WGS sequence"/>
</dbReference>
<keyword evidence="1" id="KW-0863">Zinc-finger</keyword>
<dbReference type="PaxDb" id="67767-A0A0J7JU32"/>
<dbReference type="PROSITE" id="PS50158">
    <property type="entry name" value="ZF_CCHC"/>
    <property type="match status" value="1"/>
</dbReference>
<dbReference type="Gene3D" id="4.10.60.10">
    <property type="entry name" value="Zinc finger, CCHC-type"/>
    <property type="match status" value="1"/>
</dbReference>
<dbReference type="Pfam" id="PF03732">
    <property type="entry name" value="Retrotrans_gag"/>
    <property type="match status" value="1"/>
</dbReference>
<dbReference type="GO" id="GO:0008270">
    <property type="term" value="F:zinc ion binding"/>
    <property type="evidence" value="ECO:0007669"/>
    <property type="project" value="UniProtKB-KW"/>
</dbReference>
<name>A0A0J7JU32_LASNI</name>
<dbReference type="InterPro" id="IPR001878">
    <property type="entry name" value="Znf_CCHC"/>
</dbReference>
<dbReference type="GO" id="GO:0003676">
    <property type="term" value="F:nucleic acid binding"/>
    <property type="evidence" value="ECO:0007669"/>
    <property type="project" value="InterPro"/>
</dbReference>
<reference evidence="4 5" key="1">
    <citation type="submission" date="2015-04" db="EMBL/GenBank/DDBJ databases">
        <title>Lasius niger genome sequencing.</title>
        <authorList>
            <person name="Konorov E.A."/>
            <person name="Nikitin M.A."/>
            <person name="Kirill M.V."/>
            <person name="Chang P."/>
        </authorList>
    </citation>
    <scope>NUCLEOTIDE SEQUENCE [LARGE SCALE GENOMIC DNA]</scope>
    <source>
        <tissue evidence="4">Whole</tissue>
    </source>
</reference>
<keyword evidence="1" id="KW-0479">Metal-binding</keyword>
<gene>
    <name evidence="4" type="ORF">RF55_25204</name>
</gene>
<sequence>MERVEELKDAYGYTDGQLLKGLPELLKGETLLWYRNNRDDWTSWADFDRALRVQFLPRRYQAALRREVTDRRQKPGEKFAKYATDLLTLMRRAGGFTRDEQIERVYENMQPEYKIYVRYDEAASLAELQARASEYEDIERQRQETRKAARTDTAQPTVAAAYNKQECCWRCKQRGHTRFDCKRPAKKFCSQCGKDGVLTRQCHPPAGNAERAGTAAADKDRPDSA</sequence>
<accession>A0A0J7JU32</accession>
<evidence type="ECO:0000313" key="4">
    <source>
        <dbReference type="EMBL" id="KMQ81788.1"/>
    </source>
</evidence>
<dbReference type="InterPro" id="IPR005162">
    <property type="entry name" value="Retrotrans_gag_dom"/>
</dbReference>
<evidence type="ECO:0000256" key="1">
    <source>
        <dbReference type="PROSITE-ProRule" id="PRU00047"/>
    </source>
</evidence>
<organism evidence="4 5">
    <name type="scientific">Lasius niger</name>
    <name type="common">Black garden ant</name>
    <dbReference type="NCBI Taxonomy" id="67767"/>
    <lineage>
        <taxon>Eukaryota</taxon>
        <taxon>Metazoa</taxon>
        <taxon>Ecdysozoa</taxon>
        <taxon>Arthropoda</taxon>
        <taxon>Hexapoda</taxon>
        <taxon>Insecta</taxon>
        <taxon>Pterygota</taxon>
        <taxon>Neoptera</taxon>
        <taxon>Endopterygota</taxon>
        <taxon>Hymenoptera</taxon>
        <taxon>Apocrita</taxon>
        <taxon>Aculeata</taxon>
        <taxon>Formicoidea</taxon>
        <taxon>Formicidae</taxon>
        <taxon>Formicinae</taxon>
        <taxon>Lasius</taxon>
        <taxon>Lasius</taxon>
    </lineage>
</organism>
<dbReference type="OrthoDB" id="7552747at2759"/>
<proteinExistence type="predicted"/>
<protein>
    <recommendedName>
        <fullName evidence="3">CCHC-type domain-containing protein</fullName>
    </recommendedName>
</protein>
<dbReference type="PANTHER" id="PTHR33223">
    <property type="entry name" value="CCHC-TYPE DOMAIN-CONTAINING PROTEIN"/>
    <property type="match status" value="1"/>
</dbReference>
<evidence type="ECO:0000256" key="2">
    <source>
        <dbReference type="SAM" id="MobiDB-lite"/>
    </source>
</evidence>
<dbReference type="InterPro" id="IPR036875">
    <property type="entry name" value="Znf_CCHC_sf"/>
</dbReference>
<comment type="caution">
    <text evidence="4">The sequence shown here is derived from an EMBL/GenBank/DDBJ whole genome shotgun (WGS) entry which is preliminary data.</text>
</comment>